<keyword evidence="2" id="KW-1133">Transmembrane helix</keyword>
<feature type="region of interest" description="Disordered" evidence="1">
    <location>
        <begin position="1049"/>
        <end position="1071"/>
    </location>
</feature>
<gene>
    <name evidence="4" type="ORF">HXX76_001756</name>
</gene>
<name>A0A835WA04_CHLIN</name>
<dbReference type="GO" id="GO:0035556">
    <property type="term" value="P:intracellular signal transduction"/>
    <property type="evidence" value="ECO:0007669"/>
    <property type="project" value="InterPro"/>
</dbReference>
<feature type="region of interest" description="Disordered" evidence="1">
    <location>
        <begin position="975"/>
        <end position="1004"/>
    </location>
</feature>
<dbReference type="SUPFAM" id="SSF55073">
    <property type="entry name" value="Nucleotide cyclase"/>
    <property type="match status" value="2"/>
</dbReference>
<feature type="region of interest" description="Disordered" evidence="1">
    <location>
        <begin position="1459"/>
        <end position="1532"/>
    </location>
</feature>
<comment type="caution">
    <text evidence="4">The sequence shown here is derived from an EMBL/GenBank/DDBJ whole genome shotgun (WGS) entry which is preliminary data.</text>
</comment>
<evidence type="ECO:0000313" key="4">
    <source>
        <dbReference type="EMBL" id="KAG2443396.1"/>
    </source>
</evidence>
<feature type="compositionally biased region" description="Low complexity" evidence="1">
    <location>
        <begin position="979"/>
        <end position="990"/>
    </location>
</feature>
<reference evidence="4" key="1">
    <citation type="journal article" date="2020" name="bioRxiv">
        <title>Comparative genomics of Chlamydomonas.</title>
        <authorList>
            <person name="Craig R.J."/>
            <person name="Hasan A.R."/>
            <person name="Ness R.W."/>
            <person name="Keightley P.D."/>
        </authorList>
    </citation>
    <scope>NUCLEOTIDE SEQUENCE</scope>
    <source>
        <strain evidence="4">SAG 7.73</strain>
    </source>
</reference>
<feature type="domain" description="Guanylate cyclase" evidence="3">
    <location>
        <begin position="1568"/>
        <end position="1607"/>
    </location>
</feature>
<feature type="transmembrane region" description="Helical" evidence="2">
    <location>
        <begin position="608"/>
        <end position="632"/>
    </location>
</feature>
<keyword evidence="5" id="KW-1185">Reference proteome</keyword>
<dbReference type="InterPro" id="IPR001054">
    <property type="entry name" value="A/G_cyclase"/>
</dbReference>
<dbReference type="PROSITE" id="PS50125">
    <property type="entry name" value="GUANYLATE_CYCLASE_2"/>
    <property type="match status" value="2"/>
</dbReference>
<dbReference type="InterPro" id="IPR050697">
    <property type="entry name" value="Adenylyl/Guanylyl_Cyclase_3/4"/>
</dbReference>
<protein>
    <recommendedName>
        <fullName evidence="3">Guanylate cyclase domain-containing protein</fullName>
    </recommendedName>
</protein>
<feature type="domain" description="Guanylate cyclase" evidence="3">
    <location>
        <begin position="655"/>
        <end position="713"/>
    </location>
</feature>
<keyword evidence="2" id="KW-0472">Membrane</keyword>
<dbReference type="PANTHER" id="PTHR43081">
    <property type="entry name" value="ADENYLATE CYCLASE, TERMINAL-DIFFERENTIATION SPECIFIC-RELATED"/>
    <property type="match status" value="1"/>
</dbReference>
<dbReference type="Gene3D" id="3.40.190.10">
    <property type="entry name" value="Periplasmic binding protein-like II"/>
    <property type="match status" value="1"/>
</dbReference>
<dbReference type="Proteomes" id="UP000650467">
    <property type="component" value="Unassembled WGS sequence"/>
</dbReference>
<dbReference type="OrthoDB" id="541711at2759"/>
<dbReference type="GO" id="GO:0009190">
    <property type="term" value="P:cyclic nucleotide biosynthetic process"/>
    <property type="evidence" value="ECO:0007669"/>
    <property type="project" value="InterPro"/>
</dbReference>
<evidence type="ECO:0000256" key="1">
    <source>
        <dbReference type="SAM" id="MobiDB-lite"/>
    </source>
</evidence>
<dbReference type="PANTHER" id="PTHR43081:SF1">
    <property type="entry name" value="ADENYLATE CYCLASE, TERMINAL-DIFFERENTIATION SPECIFIC"/>
    <property type="match status" value="1"/>
</dbReference>
<accession>A0A835WA04</accession>
<evidence type="ECO:0000259" key="3">
    <source>
        <dbReference type="PROSITE" id="PS50125"/>
    </source>
</evidence>
<sequence>MFYRAEALAALAAGSHTPSAAPPDDWEQLIALLEAHRLAHSSSGSSSSSSTSLPKYGLCITTHADCGRLGDVWAAVAASVMQTEDTEQGYLYDLEGGSPTSAPPLANSTGWVYATELLQRMLVYNAPEPAATVAAAAARTAAAAAASNHSVNTRDHRDVVCTDVSTHFKAGDCMVTVDWDIMLEVLNTTQLLSPEVRLRVAPLPGSRTVMDRRLGSRTAGRLVPCDWERCGVSANHDLLYLGLQAEPPRAAASAVSAAAAAAAESELARTRAAVAAAAQSLGPVAPLDVLAASNGGSLPNHCEPSVTAGFESAAVQQVLAAAAAGGGVEKPAAGALVNRAPYSACMTTATRYQSEDATSGVTISSHTFATVGAILTSLTDSAYIRRNVATLMARAALGYPVTTSSSGSGASGASNSTSGGGATSIAVVGGSSSNTSYTSTGTAVTGSSAEVAAGAADSSSSTEAAGGMLLYQRMRWWTALREPFNVSGFADTGISNDTIQSYAQAVWHGLHAPNAAPEASSPSSVNFLKWGLGRAAAMLIAPNDTGTAAAVNASRALQSVMYMVNEAFTERATRAMYESSIEYQPLLRRSGTSPGGGTSSKSLNSAALAGLLVGLTMAVVLGIGVVVAVVALRMRRRNRDLLGRIRAPRAGPDTTLLISDIQNSTRLWEELSVATMDAALRAHHATFRKLMPAHDGYESATEGDSFIICFNSPASALAFATACQLALLQQDWPPELLQHPDGAVVAVEVRRRGGEGPSGGGGGGRLNSSRRSPAVIKDLRRELQSMGKAQGVSPFGAVASLWGRLCGCCVKQQAQGFGGGLSGPCGGGGGERRRERQLGGGAGGAEARSTRNGGLAAVLQLDYPGGPDAFGGGSVDDGRSSYYYCGGGGGVPNGDADSGADKELIAALMTTTPVNAQQQMGSLRHTQQQAQLQLAPVLVKAPAPGGVTGAAGVDWELRDCGSGIASQCELSDQAGGGQLQLQQEQAQAQATPVTPAGSDADRPSASCSCAMLTATSAGNAAVAAAAAWGGVTWARALELEYPLENAAAATATDRSDATSGGGRGGGSLSGAATPLRRLVKAAYASNSNGAAKDGPGSSKIICFRGPRVRMGLHCGLEDGQHVVWNRVNSTFQYTGPFAETAKIVSDAAHGGQVTLSAAAFARYRNSTSTRRTSGAAGHAPRTAVQGIVIAYAGHHVLSDKAPKPSLSKGGDVASAAASSATHVEHIVLDLELCGGGLGGACCVSAAQPAAAEAMPPAPTPPGDTVALFVAVPGPLLCRLAHTPPLRTVRQVQLGSLEAPTGSSVTIAFMKVVGSSTLLTELPRAAARAMDQFQRLACGLLLLAGAEVDQQAATGAIPNTVASAAAADFIGSGGGGGGRGGGGGYLVEAGDGLVLAAFGSPLAAVEWAINTREGLRELAWEEELLAHELCAEVLTVSPAAATSAAAANAVSAVARAAPPAASAASHHHHTAVRVPGSGPSPLGPAAAGGPRLVSTSQQHAAFGPASASASAQQLPLQQHSSPSRASHHQQQLTAGMAGGADLAPAPVVAAAGTNRVVAAAAAARHTTTERGLRVKVGLDVGPVTYSLTESSGRLSYRGRVMNRAARIAGTAGPGQVLCSGGVWAACEAAMAAAAALPGAGGGGGWGGRQQLVGVSLGKVALKGISSPVEIFQCQRE</sequence>
<proteinExistence type="predicted"/>
<feature type="compositionally biased region" description="Gly residues" evidence="1">
    <location>
        <begin position="820"/>
        <end position="829"/>
    </location>
</feature>
<dbReference type="Pfam" id="PF00211">
    <property type="entry name" value="Guanylate_cyc"/>
    <property type="match status" value="1"/>
</dbReference>
<evidence type="ECO:0000313" key="5">
    <source>
        <dbReference type="Proteomes" id="UP000650467"/>
    </source>
</evidence>
<feature type="compositionally biased region" description="Gly residues" evidence="1">
    <location>
        <begin position="1059"/>
        <end position="1068"/>
    </location>
</feature>
<dbReference type="EMBL" id="JAEHOC010000003">
    <property type="protein sequence ID" value="KAG2443396.1"/>
    <property type="molecule type" value="Genomic_DNA"/>
</dbReference>
<keyword evidence="2" id="KW-0812">Transmembrane</keyword>
<dbReference type="Gene3D" id="3.30.70.1230">
    <property type="entry name" value="Nucleotide cyclase"/>
    <property type="match status" value="3"/>
</dbReference>
<feature type="compositionally biased region" description="Low complexity" evidence="1">
    <location>
        <begin position="1471"/>
        <end position="1522"/>
    </location>
</feature>
<feature type="region of interest" description="Disordered" evidence="1">
    <location>
        <begin position="820"/>
        <end position="849"/>
    </location>
</feature>
<dbReference type="InterPro" id="IPR029787">
    <property type="entry name" value="Nucleotide_cyclase"/>
</dbReference>
<evidence type="ECO:0000256" key="2">
    <source>
        <dbReference type="SAM" id="Phobius"/>
    </source>
</evidence>
<organism evidence="4 5">
    <name type="scientific">Chlamydomonas incerta</name>
    <dbReference type="NCBI Taxonomy" id="51695"/>
    <lineage>
        <taxon>Eukaryota</taxon>
        <taxon>Viridiplantae</taxon>
        <taxon>Chlorophyta</taxon>
        <taxon>core chlorophytes</taxon>
        <taxon>Chlorophyceae</taxon>
        <taxon>CS clade</taxon>
        <taxon>Chlamydomonadales</taxon>
        <taxon>Chlamydomonadaceae</taxon>
        <taxon>Chlamydomonas</taxon>
    </lineage>
</organism>